<accession>A0A3E5ALZ7</accession>
<dbReference type="CDD" id="cd10227">
    <property type="entry name" value="ASKHA_NBD_ParM-like"/>
    <property type="match status" value="1"/>
</dbReference>
<evidence type="ECO:0000313" key="3">
    <source>
        <dbReference type="Proteomes" id="UP000260970"/>
    </source>
</evidence>
<dbReference type="RefSeq" id="WP_117690747.1">
    <property type="nucleotide sequence ID" value="NZ_QSUE01000011.1"/>
</dbReference>
<dbReference type="InterPro" id="IPR043129">
    <property type="entry name" value="ATPase_NBD"/>
</dbReference>
<evidence type="ECO:0000313" key="2">
    <source>
        <dbReference type="EMBL" id="RGN21556.1"/>
    </source>
</evidence>
<dbReference type="EMBL" id="QSUG01000013">
    <property type="protein sequence ID" value="RGN21556.1"/>
    <property type="molecule type" value="Genomic_DNA"/>
</dbReference>
<organism evidence="2 3">
    <name type="scientific">Agathobacter rectalis</name>
    <dbReference type="NCBI Taxonomy" id="39491"/>
    <lineage>
        <taxon>Bacteria</taxon>
        <taxon>Bacillati</taxon>
        <taxon>Bacillota</taxon>
        <taxon>Clostridia</taxon>
        <taxon>Lachnospirales</taxon>
        <taxon>Lachnospiraceae</taxon>
        <taxon>Agathobacter</taxon>
    </lineage>
</organism>
<feature type="domain" description="Actin-like protein N-terminal" evidence="1">
    <location>
        <begin position="44"/>
        <end position="145"/>
    </location>
</feature>
<proteinExistence type="predicted"/>
<sequence length="310" mass="35181">MDNNEKNVVIGIDHGYKNMKTAHCCFPTALTKLRALPDDLNGILQFNGEIFKENGEKLNYVDNADKTANNDYYILTLFAIAKEFKMRGLKETHVTLATGLPQRWYENQKNSFQKYLLKYKELHFKYEGNTYNVYLDKVNVYTQGYAAFMTSPKIMDYLSKEVCVVDIGGGTINIIRVDNGSVVSGAEGSKIDTRASLWLMGQVQEQVETDLCATIPESTIINYIQTGSKTKKPENQYEAIMQREFEKYSDMIFTLLKKYRINTDLIPVIFIGGGSVVIRNFGKYNTNNTDFITDLKANALGYESIANLLS</sequence>
<dbReference type="InterPro" id="IPR040607">
    <property type="entry name" value="ALP_N"/>
</dbReference>
<dbReference type="SUPFAM" id="SSF53067">
    <property type="entry name" value="Actin-like ATPase domain"/>
    <property type="match status" value="2"/>
</dbReference>
<comment type="caution">
    <text evidence="2">The sequence shown here is derived from an EMBL/GenBank/DDBJ whole genome shotgun (WGS) entry which is preliminary data.</text>
</comment>
<name>A0A3E5ALZ7_9FIRM</name>
<reference evidence="2 3" key="1">
    <citation type="submission" date="2018-08" db="EMBL/GenBank/DDBJ databases">
        <title>A genome reference for cultivated species of the human gut microbiota.</title>
        <authorList>
            <person name="Zou Y."/>
            <person name="Xue W."/>
            <person name="Luo G."/>
        </authorList>
    </citation>
    <scope>NUCLEOTIDE SEQUENCE [LARGE SCALE GENOMIC DNA]</scope>
    <source>
        <strain evidence="2 3">OM05-6AA</strain>
    </source>
</reference>
<protein>
    <recommendedName>
        <fullName evidence="1">Actin-like protein N-terminal domain-containing protein</fullName>
    </recommendedName>
</protein>
<gene>
    <name evidence="2" type="ORF">DXB72_12160</name>
</gene>
<dbReference type="Gene3D" id="3.30.420.40">
    <property type="match status" value="2"/>
</dbReference>
<dbReference type="Pfam" id="PF17989">
    <property type="entry name" value="ALP_N"/>
    <property type="match status" value="1"/>
</dbReference>
<dbReference type="Proteomes" id="UP000260970">
    <property type="component" value="Unassembled WGS sequence"/>
</dbReference>
<dbReference type="AlphaFoldDB" id="A0A3E5ALZ7"/>
<evidence type="ECO:0000259" key="1">
    <source>
        <dbReference type="Pfam" id="PF17989"/>
    </source>
</evidence>